<proteinExistence type="predicted"/>
<reference evidence="3" key="1">
    <citation type="submission" date="2013-10" db="EMBL/GenBank/DDBJ databases">
        <title>Genome sequencing of Onchocerca volvulus.</title>
        <authorList>
            <person name="Cotton J."/>
            <person name="Tsai J."/>
            <person name="Stanley E."/>
            <person name="Tracey A."/>
            <person name="Holroyd N."/>
            <person name="Lustigman S."/>
            <person name="Berriman M."/>
        </authorList>
    </citation>
    <scope>NUCLEOTIDE SEQUENCE</scope>
</reference>
<evidence type="ECO:0000256" key="1">
    <source>
        <dbReference type="SAM" id="MobiDB-lite"/>
    </source>
</evidence>
<feature type="compositionally biased region" description="Basic and acidic residues" evidence="1">
    <location>
        <begin position="310"/>
        <end position="340"/>
    </location>
</feature>
<feature type="compositionally biased region" description="Basic and acidic residues" evidence="1">
    <location>
        <begin position="547"/>
        <end position="561"/>
    </location>
</feature>
<feature type="region of interest" description="Disordered" evidence="1">
    <location>
        <begin position="425"/>
        <end position="444"/>
    </location>
</feature>
<dbReference type="OMA" id="NDVQHTT"/>
<keyword evidence="3" id="KW-1185">Reference proteome</keyword>
<organism evidence="2 3">
    <name type="scientific">Onchocerca volvulus</name>
    <dbReference type="NCBI Taxonomy" id="6282"/>
    <lineage>
        <taxon>Eukaryota</taxon>
        <taxon>Metazoa</taxon>
        <taxon>Ecdysozoa</taxon>
        <taxon>Nematoda</taxon>
        <taxon>Chromadorea</taxon>
        <taxon>Rhabditida</taxon>
        <taxon>Spirurina</taxon>
        <taxon>Spiruromorpha</taxon>
        <taxon>Filarioidea</taxon>
        <taxon>Onchocercidae</taxon>
        <taxon>Onchocerca</taxon>
    </lineage>
</organism>
<reference evidence="2" key="2">
    <citation type="submission" date="2022-06" db="UniProtKB">
        <authorList>
            <consortium name="EnsemblMetazoa"/>
        </authorList>
    </citation>
    <scope>IDENTIFICATION</scope>
</reference>
<feature type="compositionally biased region" description="Polar residues" evidence="1">
    <location>
        <begin position="341"/>
        <end position="366"/>
    </location>
</feature>
<feature type="compositionally biased region" description="Basic and acidic residues" evidence="1">
    <location>
        <begin position="53"/>
        <end position="62"/>
    </location>
</feature>
<feature type="region of interest" description="Disordered" evidence="1">
    <location>
        <begin position="284"/>
        <end position="398"/>
    </location>
</feature>
<dbReference type="AlphaFoldDB" id="A0A8R1U130"/>
<evidence type="ECO:0000313" key="3">
    <source>
        <dbReference type="Proteomes" id="UP000024404"/>
    </source>
</evidence>
<protein>
    <submittedName>
        <fullName evidence="2">Uncharacterized protein</fullName>
    </submittedName>
</protein>
<feature type="compositionally biased region" description="Polar residues" evidence="1">
    <location>
        <begin position="284"/>
        <end position="294"/>
    </location>
</feature>
<evidence type="ECO:0000313" key="2">
    <source>
        <dbReference type="EnsemblMetazoa" id="OVOC8898.1"/>
    </source>
</evidence>
<feature type="compositionally biased region" description="Basic and acidic residues" evidence="1">
    <location>
        <begin position="388"/>
        <end position="398"/>
    </location>
</feature>
<feature type="compositionally biased region" description="Polar residues" evidence="1">
    <location>
        <begin position="63"/>
        <end position="76"/>
    </location>
</feature>
<feature type="region of interest" description="Disordered" evidence="1">
    <location>
        <begin position="32"/>
        <end position="76"/>
    </location>
</feature>
<dbReference type="EnsemblMetazoa" id="OVOC8898.1">
    <property type="protein sequence ID" value="OVOC8898.1"/>
    <property type="gene ID" value="WBGene00245707"/>
</dbReference>
<feature type="compositionally biased region" description="Basic and acidic residues" evidence="1">
    <location>
        <begin position="32"/>
        <end position="45"/>
    </location>
</feature>
<sequence>MSRSSESEQAYEYCYDSNWMWTTDERILIQSKTSHDLQNGEKQEDSSNPLDLDSLRQTDHKSTTASENPENAIDLQSNRFLESKSKDSKYTLLTSEIMEENLVSPDNLKNLKHSSDSVQLENPPIIESSKYLSKLKIIEDRQNMIAPRILKISDKLQFFAYSDRKKFVLSKSPRILSNSDNIMHLTPPDDSNKTSEETLNFEETGESNIEGEKSENFQRDPVSLGNKLCSIYDAFANRFQVPSNRFAYSRKSVNSECLSVSRHLLRSKDVKYSEQCANFKNSTELQHSANSEHSGNLEHSENLSNSENSADSKHSANSEHSTDSEHSASLEHSKDSDHLSNLENVTDSQHLSSSEHATGFEYSTNPKDPVHSECLTSSIRSESPGPSRKSETSESHKFVSSFEKEELFGKKSRILIGSIDPMLSISSDDSKEISNDGDSTETDEIYPFLQSSTVNMDVVEQEPESPQRFLEEKSCEALANPENESNLEQISLLEYKTEWQNRSIMDDESYLEYFMCSQFSSSLEDPEKPLDTDNLTEQAEPENQPDLEIRKYRNSKSSDLH</sequence>
<feature type="region of interest" description="Disordered" evidence="1">
    <location>
        <begin position="522"/>
        <end position="561"/>
    </location>
</feature>
<name>A0A8R1U130_ONCVO</name>
<dbReference type="EMBL" id="CMVM020000250">
    <property type="status" value="NOT_ANNOTATED_CDS"/>
    <property type="molecule type" value="Genomic_DNA"/>
</dbReference>
<dbReference type="Proteomes" id="UP000024404">
    <property type="component" value="Unassembled WGS sequence"/>
</dbReference>
<accession>A0A8R1U130</accession>